<feature type="region of interest" description="Disordered" evidence="1">
    <location>
        <begin position="1"/>
        <end position="61"/>
    </location>
</feature>
<protein>
    <submittedName>
        <fullName evidence="2">Uncharacterized protein</fullName>
    </submittedName>
</protein>
<sequence>MRVLKERIKQGREKIERKKQKTEKAEKGKKGAREQKKKNKNTQEAEEEKREEERKKGEAKIEQGEQNYLKSLISWTLAPIFRTTIRMVALIKATIKWRGRATKASLKSR</sequence>
<gene>
    <name evidence="2" type="ORF">TSAR_009937</name>
</gene>
<reference evidence="2 3" key="1">
    <citation type="journal article" date="2017" name="Curr. Biol.">
        <title>The Evolution of Venom by Co-option of Single-Copy Genes.</title>
        <authorList>
            <person name="Martinson E.O."/>
            <person name="Mrinalini"/>
            <person name="Kelkar Y.D."/>
            <person name="Chang C.H."/>
            <person name="Werren J.H."/>
        </authorList>
    </citation>
    <scope>NUCLEOTIDE SEQUENCE [LARGE SCALE GENOMIC DNA]</scope>
    <source>
        <strain evidence="2 3">Alberta</strain>
        <tissue evidence="2">Whole body</tissue>
    </source>
</reference>
<evidence type="ECO:0000313" key="2">
    <source>
        <dbReference type="EMBL" id="OXU17760.1"/>
    </source>
</evidence>
<proteinExistence type="predicted"/>
<keyword evidence="3" id="KW-1185">Reference proteome</keyword>
<evidence type="ECO:0000313" key="3">
    <source>
        <dbReference type="Proteomes" id="UP000215335"/>
    </source>
</evidence>
<accession>A0A232EHC4</accession>
<comment type="caution">
    <text evidence="2">The sequence shown here is derived from an EMBL/GenBank/DDBJ whole genome shotgun (WGS) entry which is preliminary data.</text>
</comment>
<dbReference type="EMBL" id="NNAY01004530">
    <property type="protein sequence ID" value="OXU17760.1"/>
    <property type="molecule type" value="Genomic_DNA"/>
</dbReference>
<evidence type="ECO:0000256" key="1">
    <source>
        <dbReference type="SAM" id="MobiDB-lite"/>
    </source>
</evidence>
<name>A0A232EHC4_9HYME</name>
<organism evidence="2 3">
    <name type="scientific">Trichomalopsis sarcophagae</name>
    <dbReference type="NCBI Taxonomy" id="543379"/>
    <lineage>
        <taxon>Eukaryota</taxon>
        <taxon>Metazoa</taxon>
        <taxon>Ecdysozoa</taxon>
        <taxon>Arthropoda</taxon>
        <taxon>Hexapoda</taxon>
        <taxon>Insecta</taxon>
        <taxon>Pterygota</taxon>
        <taxon>Neoptera</taxon>
        <taxon>Endopterygota</taxon>
        <taxon>Hymenoptera</taxon>
        <taxon>Apocrita</taxon>
        <taxon>Proctotrupomorpha</taxon>
        <taxon>Chalcidoidea</taxon>
        <taxon>Pteromalidae</taxon>
        <taxon>Pteromalinae</taxon>
        <taxon>Trichomalopsis</taxon>
    </lineage>
</organism>
<feature type="compositionally biased region" description="Basic and acidic residues" evidence="1">
    <location>
        <begin position="41"/>
        <end position="61"/>
    </location>
</feature>
<feature type="compositionally biased region" description="Basic and acidic residues" evidence="1">
    <location>
        <begin position="1"/>
        <end position="34"/>
    </location>
</feature>
<dbReference type="Proteomes" id="UP000215335">
    <property type="component" value="Unassembled WGS sequence"/>
</dbReference>
<dbReference type="AlphaFoldDB" id="A0A232EHC4"/>